<dbReference type="AlphaFoldDB" id="C1NA02"/>
<name>C1NA02_MICPC</name>
<protein>
    <submittedName>
        <fullName evidence="2">Predicted protein</fullName>
    </submittedName>
</protein>
<organism evidence="3">
    <name type="scientific">Micromonas pusilla (strain CCMP1545)</name>
    <name type="common">Picoplanktonic green alga</name>
    <dbReference type="NCBI Taxonomy" id="564608"/>
    <lineage>
        <taxon>Eukaryota</taxon>
        <taxon>Viridiplantae</taxon>
        <taxon>Chlorophyta</taxon>
        <taxon>Mamiellophyceae</taxon>
        <taxon>Mamiellales</taxon>
        <taxon>Mamiellaceae</taxon>
        <taxon>Micromonas</taxon>
    </lineage>
</organism>
<dbReference type="RefSeq" id="XP_003064824.1">
    <property type="nucleotide sequence ID" value="XM_003064778.1"/>
</dbReference>
<sequence>MAVARAWDAETRREKRIRALTRRHRWKAERRAMRAIVDAWRWEVLTSKSTKKEAKDDDGIRGGGGVPPAAVEEARVSLRVCVIQPPPPPPMPSASMRESRETQTPTAARAKIFHREEETTTAPATRTFLVKKTKKKRPAIHSAVKRWHGAAYAPPTRPKPKPASTLVTPRRIRRETGETALVSPPKTAAWDASIYKPPETATPPPWMPLGDSPAMASVAAAAKAALKSARRREPLPATPSDDTFAGLDLGDPTDDDEEPPAPKRVPGRGGGAPKVRAKYWVSSRGGSRVDARAARRSDAHYEHYDVARNAE</sequence>
<evidence type="ECO:0000313" key="3">
    <source>
        <dbReference type="Proteomes" id="UP000001876"/>
    </source>
</evidence>
<feature type="compositionally biased region" description="Basic and acidic residues" evidence="1">
    <location>
        <begin position="287"/>
        <end position="311"/>
    </location>
</feature>
<feature type="region of interest" description="Disordered" evidence="1">
    <location>
        <begin position="85"/>
        <end position="104"/>
    </location>
</feature>
<dbReference type="Proteomes" id="UP000001876">
    <property type="component" value="Unassembled WGS sequence"/>
</dbReference>
<dbReference type="KEGG" id="mpp:MICPUCDRAFT_67796"/>
<evidence type="ECO:0000256" key="1">
    <source>
        <dbReference type="SAM" id="MobiDB-lite"/>
    </source>
</evidence>
<feature type="compositionally biased region" description="Low complexity" evidence="1">
    <location>
        <begin position="214"/>
        <end position="227"/>
    </location>
</feature>
<dbReference type="EMBL" id="GG663752">
    <property type="protein sequence ID" value="EEH51158.1"/>
    <property type="molecule type" value="Genomic_DNA"/>
</dbReference>
<accession>C1NA02</accession>
<feature type="region of interest" description="Disordered" evidence="1">
    <location>
        <begin position="149"/>
        <end position="311"/>
    </location>
</feature>
<gene>
    <name evidence="2" type="ORF">MICPUCDRAFT_67796</name>
</gene>
<dbReference type="GeneID" id="9690145"/>
<reference evidence="2 3" key="1">
    <citation type="journal article" date="2009" name="Science">
        <title>Green evolution and dynamic adaptations revealed by genomes of the marine picoeukaryotes Micromonas.</title>
        <authorList>
            <person name="Worden A.Z."/>
            <person name="Lee J.H."/>
            <person name="Mock T."/>
            <person name="Rouze P."/>
            <person name="Simmons M.P."/>
            <person name="Aerts A.L."/>
            <person name="Allen A.E."/>
            <person name="Cuvelier M.L."/>
            <person name="Derelle E."/>
            <person name="Everett M.V."/>
            <person name="Foulon E."/>
            <person name="Grimwood J."/>
            <person name="Gundlach H."/>
            <person name="Henrissat B."/>
            <person name="Napoli C."/>
            <person name="McDonald S.M."/>
            <person name="Parker M.S."/>
            <person name="Rombauts S."/>
            <person name="Salamov A."/>
            <person name="Von Dassow P."/>
            <person name="Badger J.H."/>
            <person name="Coutinho P.M."/>
            <person name="Demir E."/>
            <person name="Dubchak I."/>
            <person name="Gentemann C."/>
            <person name="Eikrem W."/>
            <person name="Gready J.E."/>
            <person name="John U."/>
            <person name="Lanier W."/>
            <person name="Lindquist E.A."/>
            <person name="Lucas S."/>
            <person name="Mayer K.F."/>
            <person name="Moreau H."/>
            <person name="Not F."/>
            <person name="Otillar R."/>
            <person name="Panaud O."/>
            <person name="Pangilinan J."/>
            <person name="Paulsen I."/>
            <person name="Piegu B."/>
            <person name="Poliakov A."/>
            <person name="Robbens S."/>
            <person name="Schmutz J."/>
            <person name="Toulza E."/>
            <person name="Wyss T."/>
            <person name="Zelensky A."/>
            <person name="Zhou K."/>
            <person name="Armbrust E.V."/>
            <person name="Bhattacharya D."/>
            <person name="Goodenough U.W."/>
            <person name="Van de Peer Y."/>
            <person name="Grigoriev I.V."/>
        </authorList>
    </citation>
    <scope>NUCLEOTIDE SEQUENCE [LARGE SCALE GENOMIC DNA]</scope>
    <source>
        <strain evidence="2 3">CCMP1545</strain>
    </source>
</reference>
<keyword evidence="3" id="KW-1185">Reference proteome</keyword>
<evidence type="ECO:0000313" key="2">
    <source>
        <dbReference type="EMBL" id="EEH51158.1"/>
    </source>
</evidence>
<proteinExistence type="predicted"/>